<keyword evidence="2" id="KW-1185">Reference proteome</keyword>
<reference evidence="1" key="1">
    <citation type="thesis" date="2020" institute="ProQuest LLC" country="789 East Eisenhower Parkway, Ann Arbor, MI, USA">
        <title>Comparative Genomics and Chromosome Evolution.</title>
        <authorList>
            <person name="Mudd A.B."/>
        </authorList>
    </citation>
    <scope>NUCLEOTIDE SEQUENCE</scope>
    <source>
        <strain evidence="1">237g6f4</strain>
        <tissue evidence="1">Blood</tissue>
    </source>
</reference>
<comment type="caution">
    <text evidence="1">The sequence shown here is derived from an EMBL/GenBank/DDBJ whole genome shotgun (WGS) entry which is preliminary data.</text>
</comment>
<gene>
    <name evidence="1" type="ORF">GDO81_026683</name>
</gene>
<sequence length="98" mass="11507">MLFTRSIPWKPQQAKIRMFCSECLLIKSWERQGVTFLDYNSQHVCPMESKQRTVTSLQMLGAQIFLPDEGLKVQQLFRSYLQIMEAEIRGDVWLGNTH</sequence>
<dbReference type="AlphaFoldDB" id="A0AAV6ZF28"/>
<evidence type="ECO:0000313" key="1">
    <source>
        <dbReference type="EMBL" id="KAG8548097.1"/>
    </source>
</evidence>
<organism evidence="1 2">
    <name type="scientific">Engystomops pustulosus</name>
    <name type="common">Tungara frog</name>
    <name type="synonym">Physalaemus pustulosus</name>
    <dbReference type="NCBI Taxonomy" id="76066"/>
    <lineage>
        <taxon>Eukaryota</taxon>
        <taxon>Metazoa</taxon>
        <taxon>Chordata</taxon>
        <taxon>Craniata</taxon>
        <taxon>Vertebrata</taxon>
        <taxon>Euteleostomi</taxon>
        <taxon>Amphibia</taxon>
        <taxon>Batrachia</taxon>
        <taxon>Anura</taxon>
        <taxon>Neobatrachia</taxon>
        <taxon>Hyloidea</taxon>
        <taxon>Leptodactylidae</taxon>
        <taxon>Leiuperinae</taxon>
        <taxon>Engystomops</taxon>
    </lineage>
</organism>
<evidence type="ECO:0000313" key="2">
    <source>
        <dbReference type="Proteomes" id="UP000824782"/>
    </source>
</evidence>
<dbReference type="EMBL" id="WNYA01000524">
    <property type="protein sequence ID" value="KAG8548097.1"/>
    <property type="molecule type" value="Genomic_DNA"/>
</dbReference>
<protein>
    <submittedName>
        <fullName evidence="1">Uncharacterized protein</fullName>
    </submittedName>
</protein>
<dbReference type="Proteomes" id="UP000824782">
    <property type="component" value="Unassembled WGS sequence"/>
</dbReference>
<proteinExistence type="predicted"/>
<accession>A0AAV6ZF28</accession>
<name>A0AAV6ZF28_ENGPU</name>